<proteinExistence type="predicted"/>
<feature type="domain" description="NADH:flavin oxidoreductase/NADH oxidase N-terminal" evidence="1">
    <location>
        <begin position="18"/>
        <end position="354"/>
    </location>
</feature>
<dbReference type="GO" id="GO:0010181">
    <property type="term" value="F:FMN binding"/>
    <property type="evidence" value="ECO:0007669"/>
    <property type="project" value="InterPro"/>
</dbReference>
<keyword evidence="3" id="KW-1185">Reference proteome</keyword>
<protein>
    <submittedName>
        <fullName evidence="2">Alkene reductase</fullName>
    </submittedName>
</protein>
<dbReference type="PANTHER" id="PTHR22893:SF98">
    <property type="entry name" value="OXIDOREDUCTASE"/>
    <property type="match status" value="1"/>
</dbReference>
<dbReference type="InterPro" id="IPR045247">
    <property type="entry name" value="Oye-like"/>
</dbReference>
<dbReference type="RefSeq" id="WP_138648942.1">
    <property type="nucleotide sequence ID" value="NZ_VCKW01000229.1"/>
</dbReference>
<comment type="caution">
    <text evidence="2">The sequence shown here is derived from an EMBL/GenBank/DDBJ whole genome shotgun (WGS) entry which is preliminary data.</text>
</comment>
<dbReference type="AlphaFoldDB" id="A0A5C4J2Z6"/>
<dbReference type="GO" id="GO:0005829">
    <property type="term" value="C:cytosol"/>
    <property type="evidence" value="ECO:0007669"/>
    <property type="project" value="TreeGrafter"/>
</dbReference>
<dbReference type="InterPro" id="IPR001155">
    <property type="entry name" value="OxRdtase_FMN_N"/>
</dbReference>
<gene>
    <name evidence="2" type="ORF">ETD83_32010</name>
</gene>
<dbReference type="OrthoDB" id="3169239at2"/>
<dbReference type="Gene3D" id="3.20.20.70">
    <property type="entry name" value="Aldolase class I"/>
    <property type="match status" value="1"/>
</dbReference>
<accession>A0A5C4J2Z6</accession>
<dbReference type="GO" id="GO:0016491">
    <property type="term" value="F:oxidoreductase activity"/>
    <property type="evidence" value="ECO:0007669"/>
    <property type="project" value="InterPro"/>
</dbReference>
<dbReference type="Pfam" id="PF00724">
    <property type="entry name" value="Oxidored_FMN"/>
    <property type="match status" value="1"/>
</dbReference>
<evidence type="ECO:0000313" key="2">
    <source>
        <dbReference type="EMBL" id="TMQ91193.1"/>
    </source>
</evidence>
<dbReference type="EMBL" id="VCKW01000229">
    <property type="protein sequence ID" value="TMQ91193.1"/>
    <property type="molecule type" value="Genomic_DNA"/>
</dbReference>
<sequence length="389" mass="41043">MIRYEQDIGGGQPLLTPLLTPVRVGDLRLPNRVVMAPMTRARACGPGLVPTDLHAVYYGQRATAGLIVAEAAWVSQDAIGFPGVPGIVTEGQVAGWRRVTDVVHALGGRIVLQLWHAGANSHPDLLGGAAPAGPSPIDPGEVCWTPGGFKDTVTPREMSGADIARAVAAYGAAAANARRAGFDGVEIAANGTYLLAQFLNPRLNRRRDAYGADRARLLLEVVDAVTAVWEGRRVGVRLSPYWTSRDRGRVPAREAPYAYTADEESLAGFEAVVAGLDRRPLAYLHLRGRAPSGPGAVPDVDEFARFRKLFGGPLIANHGFGRESGNAVVEAGIADAVSFAGLFIANPDLVSRFALGQEPAADDADARYGGGARGYVDYPIWPGTRAAPG</sequence>
<evidence type="ECO:0000313" key="3">
    <source>
        <dbReference type="Proteomes" id="UP000309174"/>
    </source>
</evidence>
<organism evidence="2 3">
    <name type="scientific">Actinomadura soli</name>
    <dbReference type="NCBI Taxonomy" id="2508997"/>
    <lineage>
        <taxon>Bacteria</taxon>
        <taxon>Bacillati</taxon>
        <taxon>Actinomycetota</taxon>
        <taxon>Actinomycetes</taxon>
        <taxon>Streptosporangiales</taxon>
        <taxon>Thermomonosporaceae</taxon>
        <taxon>Actinomadura</taxon>
    </lineage>
</organism>
<evidence type="ECO:0000259" key="1">
    <source>
        <dbReference type="Pfam" id="PF00724"/>
    </source>
</evidence>
<dbReference type="PANTHER" id="PTHR22893">
    <property type="entry name" value="NADH OXIDOREDUCTASE-RELATED"/>
    <property type="match status" value="1"/>
</dbReference>
<dbReference type="CDD" id="cd02933">
    <property type="entry name" value="OYE_like_FMN"/>
    <property type="match status" value="1"/>
</dbReference>
<dbReference type="Proteomes" id="UP000309174">
    <property type="component" value="Unassembled WGS sequence"/>
</dbReference>
<dbReference type="SUPFAM" id="SSF51395">
    <property type="entry name" value="FMN-linked oxidoreductases"/>
    <property type="match status" value="1"/>
</dbReference>
<name>A0A5C4J2Z6_9ACTN</name>
<reference evidence="2 3" key="1">
    <citation type="submission" date="2019-05" db="EMBL/GenBank/DDBJ databases">
        <title>Draft genome sequence of Actinomadura sp. 14C53.</title>
        <authorList>
            <person name="Saricaoglu S."/>
            <person name="Isik K."/>
        </authorList>
    </citation>
    <scope>NUCLEOTIDE SEQUENCE [LARGE SCALE GENOMIC DNA]</scope>
    <source>
        <strain evidence="2 3">14C53</strain>
    </source>
</reference>
<dbReference type="InterPro" id="IPR013785">
    <property type="entry name" value="Aldolase_TIM"/>
</dbReference>